<feature type="domain" description="Glycoside hydrolase family 31 TIM barrel" evidence="6">
    <location>
        <begin position="264"/>
        <end position="552"/>
    </location>
</feature>
<dbReference type="AlphaFoldDB" id="A0A9P0F2N8"/>
<dbReference type="Proteomes" id="UP001152759">
    <property type="component" value="Chromosome 3"/>
</dbReference>
<dbReference type="Pfam" id="PF21365">
    <property type="entry name" value="Glyco_hydro_31_3rd"/>
    <property type="match status" value="1"/>
</dbReference>
<keyword evidence="3 4" id="KW-0326">Glycosidase</keyword>
<name>A0A9P0F2N8_BEMTA</name>
<dbReference type="Pfam" id="PF01055">
    <property type="entry name" value="Glyco_hydro_31_2nd"/>
    <property type="match status" value="1"/>
</dbReference>
<dbReference type="PANTHER" id="PTHR43053:SF4">
    <property type="entry name" value="MYOGENESIS-REGULATING GLYCOSIDASE"/>
    <property type="match status" value="1"/>
</dbReference>
<dbReference type="Gene3D" id="2.60.40.1180">
    <property type="entry name" value="Golgi alpha-mannosidase II"/>
    <property type="match status" value="1"/>
</dbReference>
<evidence type="ECO:0000256" key="5">
    <source>
        <dbReference type="SAM" id="SignalP"/>
    </source>
</evidence>
<evidence type="ECO:0008006" key="10">
    <source>
        <dbReference type="Google" id="ProtNLM"/>
    </source>
</evidence>
<keyword evidence="5" id="KW-0732">Signal</keyword>
<dbReference type="SUPFAM" id="SSF51445">
    <property type="entry name" value="(Trans)glycosidases"/>
    <property type="match status" value="1"/>
</dbReference>
<feature type="chain" id="PRO_5040397513" description="Myogenesis-regulating glycosidase-like" evidence="5">
    <location>
        <begin position="22"/>
        <end position="681"/>
    </location>
</feature>
<dbReference type="SUPFAM" id="SSF51011">
    <property type="entry name" value="Glycosyl hydrolase domain"/>
    <property type="match status" value="1"/>
</dbReference>
<accession>A0A9P0F2N8</accession>
<dbReference type="InterPro" id="IPR050985">
    <property type="entry name" value="Alpha-glycosidase_related"/>
</dbReference>
<comment type="similarity">
    <text evidence="1 4">Belongs to the glycosyl hydrolase 31 family.</text>
</comment>
<dbReference type="InterPro" id="IPR017853">
    <property type="entry name" value="GH"/>
</dbReference>
<dbReference type="Gene3D" id="3.20.20.80">
    <property type="entry name" value="Glycosidases"/>
    <property type="match status" value="1"/>
</dbReference>
<organism evidence="8 9">
    <name type="scientific">Bemisia tabaci</name>
    <name type="common">Sweetpotato whitefly</name>
    <name type="synonym">Aleurodes tabaci</name>
    <dbReference type="NCBI Taxonomy" id="7038"/>
    <lineage>
        <taxon>Eukaryota</taxon>
        <taxon>Metazoa</taxon>
        <taxon>Ecdysozoa</taxon>
        <taxon>Arthropoda</taxon>
        <taxon>Hexapoda</taxon>
        <taxon>Insecta</taxon>
        <taxon>Pterygota</taxon>
        <taxon>Neoptera</taxon>
        <taxon>Paraneoptera</taxon>
        <taxon>Hemiptera</taxon>
        <taxon>Sternorrhyncha</taxon>
        <taxon>Aleyrodoidea</taxon>
        <taxon>Aleyrodidae</taxon>
        <taxon>Aleyrodinae</taxon>
        <taxon>Bemisia</taxon>
    </lineage>
</organism>
<keyword evidence="9" id="KW-1185">Reference proteome</keyword>
<evidence type="ECO:0000256" key="1">
    <source>
        <dbReference type="ARBA" id="ARBA00007806"/>
    </source>
</evidence>
<evidence type="ECO:0000313" key="8">
    <source>
        <dbReference type="EMBL" id="CAH0387156.1"/>
    </source>
</evidence>
<gene>
    <name evidence="8" type="ORF">BEMITA_LOCUS6207</name>
</gene>
<feature type="domain" description="Glycosyl hydrolase family 31 C-terminal" evidence="7">
    <location>
        <begin position="568"/>
        <end position="652"/>
    </location>
</feature>
<reference evidence="8" key="1">
    <citation type="submission" date="2021-12" db="EMBL/GenBank/DDBJ databases">
        <authorList>
            <person name="King R."/>
        </authorList>
    </citation>
    <scope>NUCLEOTIDE SEQUENCE</scope>
</reference>
<evidence type="ECO:0000259" key="7">
    <source>
        <dbReference type="Pfam" id="PF21365"/>
    </source>
</evidence>
<dbReference type="InterPro" id="IPR013780">
    <property type="entry name" value="Glyco_hydro_b"/>
</dbReference>
<evidence type="ECO:0000256" key="2">
    <source>
        <dbReference type="ARBA" id="ARBA00022801"/>
    </source>
</evidence>
<feature type="signal peptide" evidence="5">
    <location>
        <begin position="1"/>
        <end position="21"/>
    </location>
</feature>
<dbReference type="EMBL" id="OU963864">
    <property type="protein sequence ID" value="CAH0387156.1"/>
    <property type="molecule type" value="Genomic_DNA"/>
</dbReference>
<keyword evidence="2 4" id="KW-0378">Hydrolase</keyword>
<dbReference type="GO" id="GO:0004553">
    <property type="term" value="F:hydrolase activity, hydrolyzing O-glycosyl compounds"/>
    <property type="evidence" value="ECO:0007669"/>
    <property type="project" value="InterPro"/>
</dbReference>
<dbReference type="KEGG" id="btab:109039460"/>
<dbReference type="CDD" id="cd06592">
    <property type="entry name" value="GH31_NET37"/>
    <property type="match status" value="1"/>
</dbReference>
<sequence>MDQSCRILGFALSLLAHSTSTLESPVDRLELDTFKVYLGHESLRVYLNNPSHASLQDERLTGKIPSPIEIGVQLTSNGIPLKNAKVLGQNKIGFGEHTTVQLKNSKGEGRCVEVEWSTSNAEQTLEDCFHMRPHDWYGGAQQLDQYWPVQQAIFKEDSYVTKEFSHNRTHANIAEPYWFNSDGFMIYVDPTVPLFVDQNHHRNETLCLLAKHDAPYSRKGGPTLKYTMCKFENPRVAHEYAIKRFLGKPSGIPDTTMVQHPIWSTWAKYKTDIDEDVIMQFARQIVDNGFNNSQIEIDDMWQTCYGSVSFNETRFPNIKKLVTKLNKMGFRTTIWVPPVINLDCYVHEEATKKGYLVKNTEGNTTTFWWNGFGSYIDFTNPAAADWHEKRVRNMLRESGIDAPKFDAGESSWVPQIPVLNGPESEQPEIIVRKYVQLAAKFGPMVEVRTAKRTQNLPIFVRMHDRDAVWGLKHGLHSVITTVFQMNFNGYPFVLPDMVGGNLQMNDTADKEIFIRYLQTNVFLPTIQFSIPPWDYDNETIALSKRYTTLHYEYSGTIIELMKKAVETGQPINTPIWWVDPTNKETYGINTEYMLGEDILVAPVLEQGATSRDIYLPKGQWREGVKPDRPVVTGPTWLRNYPAPLDTLPYFTRVSSGAERLSLTVLLTVYIIGSFLLEFYFF</sequence>
<evidence type="ECO:0000256" key="3">
    <source>
        <dbReference type="ARBA" id="ARBA00023295"/>
    </source>
</evidence>
<evidence type="ECO:0000256" key="4">
    <source>
        <dbReference type="RuleBase" id="RU361185"/>
    </source>
</evidence>
<proteinExistence type="inferred from homology"/>
<dbReference type="InterPro" id="IPR000322">
    <property type="entry name" value="Glyco_hydro_31_TIM"/>
</dbReference>
<evidence type="ECO:0000313" key="9">
    <source>
        <dbReference type="Proteomes" id="UP001152759"/>
    </source>
</evidence>
<dbReference type="InterPro" id="IPR048395">
    <property type="entry name" value="Glyco_hydro_31_C"/>
</dbReference>
<evidence type="ECO:0000259" key="6">
    <source>
        <dbReference type="Pfam" id="PF01055"/>
    </source>
</evidence>
<dbReference type="GO" id="GO:0005975">
    <property type="term" value="P:carbohydrate metabolic process"/>
    <property type="evidence" value="ECO:0007669"/>
    <property type="project" value="InterPro"/>
</dbReference>
<protein>
    <recommendedName>
        <fullName evidence="10">Myogenesis-regulating glycosidase-like</fullName>
    </recommendedName>
</protein>
<dbReference type="PANTHER" id="PTHR43053">
    <property type="entry name" value="GLYCOSIDASE FAMILY 31"/>
    <property type="match status" value="1"/>
</dbReference>